<name>A0A318MWL2_9PROT</name>
<dbReference type="EC" id="4.98.1.1" evidence="9 10"/>
<feature type="binding site" evidence="9">
    <location>
        <position position="203"/>
    </location>
    <ligand>
        <name>Fe(2+)</name>
        <dbReference type="ChEBI" id="CHEBI:29033"/>
    </ligand>
</feature>
<reference evidence="11 12" key="1">
    <citation type="submission" date="2018-05" db="EMBL/GenBank/DDBJ databases">
        <title>Reference genomes for bee gut microbiota database.</title>
        <authorList>
            <person name="Ellegaard K.M."/>
        </authorList>
    </citation>
    <scope>NUCLEOTIDE SEQUENCE [LARGE SCALE GENOMIC DNA]</scope>
    <source>
        <strain evidence="11 12">ESL0284</strain>
    </source>
</reference>
<dbReference type="GO" id="GO:0005737">
    <property type="term" value="C:cytoplasm"/>
    <property type="evidence" value="ECO:0007669"/>
    <property type="project" value="UniProtKB-SubCell"/>
</dbReference>
<comment type="catalytic activity">
    <reaction evidence="8">
        <text>Fe-coproporphyrin III + 2 H(+) = coproporphyrin III + Fe(2+)</text>
        <dbReference type="Rhea" id="RHEA:49572"/>
        <dbReference type="ChEBI" id="CHEBI:15378"/>
        <dbReference type="ChEBI" id="CHEBI:29033"/>
        <dbReference type="ChEBI" id="CHEBI:68438"/>
        <dbReference type="ChEBI" id="CHEBI:131725"/>
        <dbReference type="EC" id="4.99.1.9"/>
    </reaction>
    <physiologicalReaction direction="right-to-left" evidence="8">
        <dbReference type="Rhea" id="RHEA:49574"/>
    </physiologicalReaction>
</comment>
<evidence type="ECO:0000256" key="1">
    <source>
        <dbReference type="ARBA" id="ARBA00007718"/>
    </source>
</evidence>
<accession>A0A318MWL2</accession>
<dbReference type="GO" id="GO:0004325">
    <property type="term" value="F:ferrochelatase activity"/>
    <property type="evidence" value="ECO:0007669"/>
    <property type="project" value="UniProtKB-UniRule"/>
</dbReference>
<keyword evidence="5 9" id="KW-0350">Heme biosynthesis</keyword>
<evidence type="ECO:0000256" key="7">
    <source>
        <dbReference type="ARBA" id="ARBA00023244"/>
    </source>
</evidence>
<dbReference type="InterPro" id="IPR019772">
    <property type="entry name" value="Ferrochelatase_AS"/>
</dbReference>
<dbReference type="GO" id="GO:0046872">
    <property type="term" value="F:metal ion binding"/>
    <property type="evidence" value="ECO:0007669"/>
    <property type="project" value="UniProtKB-KW"/>
</dbReference>
<dbReference type="AlphaFoldDB" id="A0A318MWL2"/>
<keyword evidence="4 9" id="KW-0408">Iron</keyword>
<dbReference type="NCBIfam" id="TIGR00109">
    <property type="entry name" value="hemH"/>
    <property type="match status" value="1"/>
</dbReference>
<dbReference type="Proteomes" id="UP000247565">
    <property type="component" value="Unassembled WGS sequence"/>
</dbReference>
<comment type="caution">
    <text evidence="11">The sequence shown here is derived from an EMBL/GenBank/DDBJ whole genome shotgun (WGS) entry which is preliminary data.</text>
</comment>
<comment type="similarity">
    <text evidence="1 9 10">Belongs to the ferrochelatase family.</text>
</comment>
<evidence type="ECO:0000256" key="2">
    <source>
        <dbReference type="ARBA" id="ARBA00022490"/>
    </source>
</evidence>
<dbReference type="SUPFAM" id="SSF53800">
    <property type="entry name" value="Chelatase"/>
    <property type="match status" value="1"/>
</dbReference>
<evidence type="ECO:0000256" key="9">
    <source>
        <dbReference type="HAMAP-Rule" id="MF_00323"/>
    </source>
</evidence>
<proteinExistence type="inferred from homology"/>
<dbReference type="HAMAP" id="MF_00323">
    <property type="entry name" value="Ferrochelatase"/>
    <property type="match status" value="1"/>
</dbReference>
<evidence type="ECO:0000256" key="4">
    <source>
        <dbReference type="ARBA" id="ARBA00023004"/>
    </source>
</evidence>
<dbReference type="Gene3D" id="3.40.50.1400">
    <property type="match status" value="2"/>
</dbReference>
<evidence type="ECO:0000313" key="12">
    <source>
        <dbReference type="Proteomes" id="UP000247565"/>
    </source>
</evidence>
<feature type="binding site" evidence="9">
    <location>
        <position position="284"/>
    </location>
    <ligand>
        <name>Fe(2+)</name>
        <dbReference type="ChEBI" id="CHEBI:29033"/>
    </ligand>
</feature>
<dbReference type="EMBL" id="QGLT01000002">
    <property type="protein sequence ID" value="PXZ00518.1"/>
    <property type="molecule type" value="Genomic_DNA"/>
</dbReference>
<keyword evidence="7 9" id="KW-0627">Porphyrin biosynthesis</keyword>
<comment type="catalytic activity">
    <reaction evidence="9 10">
        <text>heme b + 2 H(+) = protoporphyrin IX + Fe(2+)</text>
        <dbReference type="Rhea" id="RHEA:22584"/>
        <dbReference type="ChEBI" id="CHEBI:15378"/>
        <dbReference type="ChEBI" id="CHEBI:29033"/>
        <dbReference type="ChEBI" id="CHEBI:57306"/>
        <dbReference type="ChEBI" id="CHEBI:60344"/>
        <dbReference type="EC" id="4.98.1.1"/>
    </reaction>
</comment>
<sequence length="333" mass="38678">MQTVVSPKKIGILLVNLGTPEAASYGAIRRYLSEFLSDRRVIEMNPLIWQPILQGIILTVRPFRIVKPYRMIWNNQENKSPLSVITERQIQKLQSRFKNKPVLIDWAMSYGKPSIEQKISHFLKKQFYHLFLLPLYPQYSATTTASVNDKLFKILQKYRKQPAIRTMFSFADYPVYIQALYKQIETTLNSLSEQPERIILSFHGLPQTYVDRGDPYEQECQKTATALRKMMNKDERYMPLVYQSRFGPGKWLEPNITDVIKKLVTEGVRNIAVMAPGFITDCLETIEEIGHQYKALFLKEGGKKFIYIPCLNDGEIGIDMLEGLINEELRGWI</sequence>
<dbReference type="PANTHER" id="PTHR11108">
    <property type="entry name" value="FERROCHELATASE"/>
    <property type="match status" value="1"/>
</dbReference>
<dbReference type="GO" id="GO:0006783">
    <property type="term" value="P:heme biosynthetic process"/>
    <property type="evidence" value="ECO:0007669"/>
    <property type="project" value="UniProtKB-UniRule"/>
</dbReference>
<dbReference type="PANTHER" id="PTHR11108:SF1">
    <property type="entry name" value="FERROCHELATASE, MITOCHONDRIAL"/>
    <property type="match status" value="1"/>
</dbReference>
<comment type="pathway">
    <text evidence="9 10">Porphyrin-containing compound metabolism; protoheme biosynthesis; protoheme from protoporphyrin-IX: step 1/1.</text>
</comment>
<dbReference type="CDD" id="cd00419">
    <property type="entry name" value="Ferrochelatase_C"/>
    <property type="match status" value="1"/>
</dbReference>
<dbReference type="RefSeq" id="WP_110438661.1">
    <property type="nucleotide sequence ID" value="NZ_CP046393.1"/>
</dbReference>
<evidence type="ECO:0000313" key="11">
    <source>
        <dbReference type="EMBL" id="PXZ00518.1"/>
    </source>
</evidence>
<dbReference type="PROSITE" id="PS00534">
    <property type="entry name" value="FERROCHELATASE"/>
    <property type="match status" value="1"/>
</dbReference>
<keyword evidence="2 9" id="KW-0963">Cytoplasm</keyword>
<organism evidence="11 12">
    <name type="scientific">Commensalibacter melissae</name>
    <dbReference type="NCBI Taxonomy" id="2070537"/>
    <lineage>
        <taxon>Bacteria</taxon>
        <taxon>Pseudomonadati</taxon>
        <taxon>Pseudomonadota</taxon>
        <taxon>Alphaproteobacteria</taxon>
        <taxon>Acetobacterales</taxon>
        <taxon>Acetobacteraceae</taxon>
    </lineage>
</organism>
<dbReference type="UniPathway" id="UPA00252">
    <property type="reaction ID" value="UER00325"/>
</dbReference>
<evidence type="ECO:0000256" key="5">
    <source>
        <dbReference type="ARBA" id="ARBA00023133"/>
    </source>
</evidence>
<comment type="subcellular location">
    <subcellularLocation>
        <location evidence="9 10">Cytoplasm</location>
    </subcellularLocation>
</comment>
<dbReference type="OrthoDB" id="9809741at2"/>
<dbReference type="CDD" id="cd03411">
    <property type="entry name" value="Ferrochelatase_N"/>
    <property type="match status" value="1"/>
</dbReference>
<keyword evidence="6 9" id="KW-0456">Lyase</keyword>
<dbReference type="FunFam" id="3.40.50.1400:FF:000002">
    <property type="entry name" value="Ferrochelatase"/>
    <property type="match status" value="1"/>
</dbReference>
<dbReference type="Pfam" id="PF00762">
    <property type="entry name" value="Ferrochelatase"/>
    <property type="match status" value="1"/>
</dbReference>
<evidence type="ECO:0000256" key="10">
    <source>
        <dbReference type="RuleBase" id="RU000607"/>
    </source>
</evidence>
<evidence type="ECO:0000256" key="6">
    <source>
        <dbReference type="ARBA" id="ARBA00023239"/>
    </source>
</evidence>
<gene>
    <name evidence="9" type="primary">hemH</name>
    <name evidence="11" type="ORF">DK869_03675</name>
</gene>
<dbReference type="InterPro" id="IPR033644">
    <property type="entry name" value="Ferrochelatase_C"/>
</dbReference>
<protein>
    <recommendedName>
        <fullName evidence="9 10">Ferrochelatase</fullName>
        <ecNumber evidence="9 10">4.98.1.1</ecNumber>
    </recommendedName>
    <alternativeName>
        <fullName evidence="9">Heme synthase</fullName>
    </alternativeName>
    <alternativeName>
        <fullName evidence="9">Protoheme ferro-lyase</fullName>
    </alternativeName>
</protein>
<keyword evidence="12" id="KW-1185">Reference proteome</keyword>
<evidence type="ECO:0000256" key="8">
    <source>
        <dbReference type="ARBA" id="ARBA00024536"/>
    </source>
</evidence>
<dbReference type="InterPro" id="IPR033659">
    <property type="entry name" value="Ferrochelatase_N"/>
</dbReference>
<comment type="function">
    <text evidence="9 10">Catalyzes the ferrous insertion into protoporphyrin IX.</text>
</comment>
<dbReference type="InterPro" id="IPR001015">
    <property type="entry name" value="Ferrochelatase"/>
</dbReference>
<keyword evidence="3 9" id="KW-0479">Metal-binding</keyword>
<evidence type="ECO:0000256" key="3">
    <source>
        <dbReference type="ARBA" id="ARBA00022723"/>
    </source>
</evidence>